<evidence type="ECO:0000256" key="3">
    <source>
        <dbReference type="ARBA" id="ARBA00022553"/>
    </source>
</evidence>
<dbReference type="InterPro" id="IPR012156">
    <property type="entry name" value="Cold_shock_CspA"/>
</dbReference>
<name>A0A0R3ND86_9BRAD</name>
<comment type="subcellular location">
    <subcellularLocation>
        <location evidence="1 4">Cytoplasm</location>
    </subcellularLocation>
</comment>
<evidence type="ECO:0000313" key="7">
    <source>
        <dbReference type="Proteomes" id="UP000051660"/>
    </source>
</evidence>
<feature type="domain" description="CSD" evidence="5">
    <location>
        <begin position="1"/>
        <end position="66"/>
    </location>
</feature>
<evidence type="ECO:0000256" key="2">
    <source>
        <dbReference type="ARBA" id="ARBA00022490"/>
    </source>
</evidence>
<dbReference type="SUPFAM" id="SSF50249">
    <property type="entry name" value="Nucleic acid-binding proteins"/>
    <property type="match status" value="1"/>
</dbReference>
<dbReference type="InterPro" id="IPR052069">
    <property type="entry name" value="Ca-reg_mRNA-binding_domain"/>
</dbReference>
<dbReference type="PIRSF" id="PIRSF002599">
    <property type="entry name" value="Cold_shock_A"/>
    <property type="match status" value="1"/>
</dbReference>
<sequence length="67" mass="7339">MPKGKVRLFKEDKGYGFIGPDSGGEDLFFHVSSLSPGVTLKQGDRVSYETAVDHRTGRGRAEKVVID</sequence>
<evidence type="ECO:0000259" key="5">
    <source>
        <dbReference type="PROSITE" id="PS51857"/>
    </source>
</evidence>
<evidence type="ECO:0000313" key="6">
    <source>
        <dbReference type="EMBL" id="KRR28005.1"/>
    </source>
</evidence>
<keyword evidence="3" id="KW-0597">Phosphoprotein</keyword>
<gene>
    <name evidence="6" type="ORF">CQ14_09310</name>
</gene>
<dbReference type="InterPro" id="IPR011129">
    <property type="entry name" value="CSD"/>
</dbReference>
<dbReference type="PANTHER" id="PTHR12962:SF1">
    <property type="entry name" value="COLD SHOCK DOMAIN-CONTAINING PROTEIN CG9705"/>
    <property type="match status" value="1"/>
</dbReference>
<dbReference type="OrthoDB" id="9801074at2"/>
<dbReference type="Proteomes" id="UP000051660">
    <property type="component" value="Unassembled WGS sequence"/>
</dbReference>
<dbReference type="GO" id="GO:0005829">
    <property type="term" value="C:cytosol"/>
    <property type="evidence" value="ECO:0007669"/>
    <property type="project" value="UniProtKB-ARBA"/>
</dbReference>
<dbReference type="PROSITE" id="PS00352">
    <property type="entry name" value="CSD_1"/>
    <property type="match status" value="1"/>
</dbReference>
<evidence type="ECO:0000256" key="1">
    <source>
        <dbReference type="ARBA" id="ARBA00004496"/>
    </source>
</evidence>
<reference evidence="6 7" key="1">
    <citation type="submission" date="2014-03" db="EMBL/GenBank/DDBJ databases">
        <title>Bradyrhizobium valentinum sp. nov., isolated from effective nodules of Lupinus mariae-josephae, a lupine endemic of basic-lime soils in Eastern Spain.</title>
        <authorList>
            <person name="Duran D."/>
            <person name="Rey L."/>
            <person name="Navarro A."/>
            <person name="Busquets A."/>
            <person name="Imperial J."/>
            <person name="Ruiz-Argueso T."/>
        </authorList>
    </citation>
    <scope>NUCLEOTIDE SEQUENCE [LARGE SCALE GENOMIC DNA]</scope>
    <source>
        <strain evidence="6 7">CCBAU 23086</strain>
    </source>
</reference>
<keyword evidence="2" id="KW-0963">Cytoplasm</keyword>
<dbReference type="PANTHER" id="PTHR12962">
    <property type="entry name" value="CALCIUM-REGULATED HEAT STABLE PROTEIN CRHSP-24-RELATED"/>
    <property type="match status" value="1"/>
</dbReference>
<dbReference type="GO" id="GO:0003730">
    <property type="term" value="F:mRNA 3'-UTR binding"/>
    <property type="evidence" value="ECO:0007669"/>
    <property type="project" value="TreeGrafter"/>
</dbReference>
<proteinExistence type="predicted"/>
<dbReference type="SMART" id="SM00357">
    <property type="entry name" value="CSP"/>
    <property type="match status" value="1"/>
</dbReference>
<dbReference type="InterPro" id="IPR012340">
    <property type="entry name" value="NA-bd_OB-fold"/>
</dbReference>
<dbReference type="EMBL" id="LLYB01000034">
    <property type="protein sequence ID" value="KRR28005.1"/>
    <property type="molecule type" value="Genomic_DNA"/>
</dbReference>
<dbReference type="Pfam" id="PF00313">
    <property type="entry name" value="CSD"/>
    <property type="match status" value="1"/>
</dbReference>
<organism evidence="6 7">
    <name type="scientific">Bradyrhizobium lablabi</name>
    <dbReference type="NCBI Taxonomy" id="722472"/>
    <lineage>
        <taxon>Bacteria</taxon>
        <taxon>Pseudomonadati</taxon>
        <taxon>Pseudomonadota</taxon>
        <taxon>Alphaproteobacteria</taxon>
        <taxon>Hyphomicrobiales</taxon>
        <taxon>Nitrobacteraceae</taxon>
        <taxon>Bradyrhizobium</taxon>
    </lineage>
</organism>
<protein>
    <submittedName>
        <fullName evidence="6">Cold-shock protein</fullName>
    </submittedName>
</protein>
<dbReference type="Gene3D" id="2.40.50.140">
    <property type="entry name" value="Nucleic acid-binding proteins"/>
    <property type="match status" value="1"/>
</dbReference>
<dbReference type="InterPro" id="IPR002059">
    <property type="entry name" value="CSP_DNA-bd"/>
</dbReference>
<dbReference type="RefSeq" id="WP_057856405.1">
    <property type="nucleotide sequence ID" value="NZ_LLYB01000034.1"/>
</dbReference>
<dbReference type="GO" id="GO:0043488">
    <property type="term" value="P:regulation of mRNA stability"/>
    <property type="evidence" value="ECO:0007669"/>
    <property type="project" value="TreeGrafter"/>
</dbReference>
<dbReference type="CDD" id="cd04458">
    <property type="entry name" value="CSP_CDS"/>
    <property type="match status" value="1"/>
</dbReference>
<evidence type="ECO:0000256" key="4">
    <source>
        <dbReference type="RuleBase" id="RU000408"/>
    </source>
</evidence>
<comment type="caution">
    <text evidence="6">The sequence shown here is derived from an EMBL/GenBank/DDBJ whole genome shotgun (WGS) entry which is preliminary data.</text>
</comment>
<accession>A0A0R3ND86</accession>
<dbReference type="AlphaFoldDB" id="A0A0R3ND86"/>
<dbReference type="PROSITE" id="PS51857">
    <property type="entry name" value="CSD_2"/>
    <property type="match status" value="1"/>
</dbReference>
<dbReference type="InterPro" id="IPR019844">
    <property type="entry name" value="CSD_CS"/>
</dbReference>